<reference evidence="1 2" key="1">
    <citation type="journal article" date="2019" name="Nat. Ecol. Evol.">
        <title>Megaphylogeny resolves global patterns of mushroom evolution.</title>
        <authorList>
            <person name="Varga T."/>
            <person name="Krizsan K."/>
            <person name="Foldi C."/>
            <person name="Dima B."/>
            <person name="Sanchez-Garcia M."/>
            <person name="Sanchez-Ramirez S."/>
            <person name="Szollosi G.J."/>
            <person name="Szarkandi J.G."/>
            <person name="Papp V."/>
            <person name="Albert L."/>
            <person name="Andreopoulos W."/>
            <person name="Angelini C."/>
            <person name="Antonin V."/>
            <person name="Barry K.W."/>
            <person name="Bougher N.L."/>
            <person name="Buchanan P."/>
            <person name="Buyck B."/>
            <person name="Bense V."/>
            <person name="Catcheside P."/>
            <person name="Chovatia M."/>
            <person name="Cooper J."/>
            <person name="Damon W."/>
            <person name="Desjardin D."/>
            <person name="Finy P."/>
            <person name="Geml J."/>
            <person name="Haridas S."/>
            <person name="Hughes K."/>
            <person name="Justo A."/>
            <person name="Karasinski D."/>
            <person name="Kautmanova I."/>
            <person name="Kiss B."/>
            <person name="Kocsube S."/>
            <person name="Kotiranta H."/>
            <person name="LaButti K.M."/>
            <person name="Lechner B.E."/>
            <person name="Liimatainen K."/>
            <person name="Lipzen A."/>
            <person name="Lukacs Z."/>
            <person name="Mihaltcheva S."/>
            <person name="Morgado L.N."/>
            <person name="Niskanen T."/>
            <person name="Noordeloos M.E."/>
            <person name="Ohm R.A."/>
            <person name="Ortiz-Santana B."/>
            <person name="Ovrebo C."/>
            <person name="Racz N."/>
            <person name="Riley R."/>
            <person name="Savchenko A."/>
            <person name="Shiryaev A."/>
            <person name="Soop K."/>
            <person name="Spirin V."/>
            <person name="Szebenyi C."/>
            <person name="Tomsovsky M."/>
            <person name="Tulloss R.E."/>
            <person name="Uehling J."/>
            <person name="Grigoriev I.V."/>
            <person name="Vagvolgyi C."/>
            <person name="Papp T."/>
            <person name="Martin F.M."/>
            <person name="Miettinen O."/>
            <person name="Hibbett D.S."/>
            <person name="Nagy L.G."/>
        </authorList>
    </citation>
    <scope>NUCLEOTIDE SEQUENCE [LARGE SCALE GENOMIC DNA]</scope>
    <source>
        <strain evidence="1 2">OMC1185</strain>
    </source>
</reference>
<keyword evidence="2" id="KW-1185">Reference proteome</keyword>
<dbReference type="AlphaFoldDB" id="A0A5C3NAC9"/>
<protein>
    <recommendedName>
        <fullName evidence="3">PPPDE domain-containing protein</fullName>
    </recommendedName>
</protein>
<organism evidence="1 2">
    <name type="scientific">Heliocybe sulcata</name>
    <dbReference type="NCBI Taxonomy" id="5364"/>
    <lineage>
        <taxon>Eukaryota</taxon>
        <taxon>Fungi</taxon>
        <taxon>Dikarya</taxon>
        <taxon>Basidiomycota</taxon>
        <taxon>Agaricomycotina</taxon>
        <taxon>Agaricomycetes</taxon>
        <taxon>Gloeophyllales</taxon>
        <taxon>Gloeophyllaceae</taxon>
        <taxon>Heliocybe</taxon>
    </lineage>
</organism>
<dbReference type="InterPro" id="IPR046670">
    <property type="entry name" value="DUF6540"/>
</dbReference>
<dbReference type="EMBL" id="ML213507">
    <property type="protein sequence ID" value="TFK53406.1"/>
    <property type="molecule type" value="Genomic_DNA"/>
</dbReference>
<gene>
    <name evidence="1" type="ORF">OE88DRAFT_1733336</name>
</gene>
<evidence type="ECO:0008006" key="3">
    <source>
        <dbReference type="Google" id="ProtNLM"/>
    </source>
</evidence>
<accession>A0A5C3NAC9</accession>
<name>A0A5C3NAC9_9AGAM</name>
<dbReference type="OrthoDB" id="37659at2759"/>
<sequence length="165" mass="18721">MSTTGLLVMPPNKIIFGVFQNTLGPLDKPCEEQSFHWSLVALSSPMDATIFHIEGNADSFGYVTKQATHFRNSKTIRGGVKISEISEEQVAWIANTLSQVEIVRGDAVAFNCQTWCVRALRLLRELDPSIVPQPFSEARIREEFVREYERWDTGEDTLDEREFPA</sequence>
<dbReference type="Proteomes" id="UP000305948">
    <property type="component" value="Unassembled WGS sequence"/>
</dbReference>
<evidence type="ECO:0000313" key="1">
    <source>
        <dbReference type="EMBL" id="TFK53406.1"/>
    </source>
</evidence>
<dbReference type="Pfam" id="PF20174">
    <property type="entry name" value="DUF6540"/>
    <property type="match status" value="1"/>
</dbReference>
<evidence type="ECO:0000313" key="2">
    <source>
        <dbReference type="Proteomes" id="UP000305948"/>
    </source>
</evidence>
<proteinExistence type="predicted"/>